<dbReference type="RefSeq" id="WP_255905467.1">
    <property type="nucleotide sequence ID" value="NZ_JAFMZO010000005.1"/>
</dbReference>
<dbReference type="EMBL" id="JBHUHZ010000001">
    <property type="protein sequence ID" value="MFD2161062.1"/>
    <property type="molecule type" value="Genomic_DNA"/>
</dbReference>
<protein>
    <recommendedName>
        <fullName evidence="3">Antitoxin</fullName>
    </recommendedName>
</protein>
<sequence length="82" mass="9384">MKMTPKNINIADYYFELLKHLSSDSKLELINRLSNSLKSKSESKKKNDLKASFGAFITDQTAEEIIADIRSSRTFNREIADL</sequence>
<gene>
    <name evidence="1" type="ORF">ACFSJU_01565</name>
</gene>
<comment type="caution">
    <text evidence="1">The sequence shown here is derived from an EMBL/GenBank/DDBJ whole genome shotgun (WGS) entry which is preliminary data.</text>
</comment>
<name>A0ABW4ZHR7_9SPHI</name>
<keyword evidence="2" id="KW-1185">Reference proteome</keyword>
<organism evidence="1 2">
    <name type="scientific">Paradesertivirga mongoliensis</name>
    <dbReference type="NCBI Taxonomy" id="2100740"/>
    <lineage>
        <taxon>Bacteria</taxon>
        <taxon>Pseudomonadati</taxon>
        <taxon>Bacteroidota</taxon>
        <taxon>Sphingobacteriia</taxon>
        <taxon>Sphingobacteriales</taxon>
        <taxon>Sphingobacteriaceae</taxon>
        <taxon>Paradesertivirga</taxon>
    </lineage>
</organism>
<evidence type="ECO:0000313" key="2">
    <source>
        <dbReference type="Proteomes" id="UP001597387"/>
    </source>
</evidence>
<dbReference type="Proteomes" id="UP001597387">
    <property type="component" value="Unassembled WGS sequence"/>
</dbReference>
<proteinExistence type="predicted"/>
<evidence type="ECO:0000313" key="1">
    <source>
        <dbReference type="EMBL" id="MFD2161062.1"/>
    </source>
</evidence>
<reference evidence="2" key="1">
    <citation type="journal article" date="2019" name="Int. J. Syst. Evol. Microbiol.">
        <title>The Global Catalogue of Microorganisms (GCM) 10K type strain sequencing project: providing services to taxonomists for standard genome sequencing and annotation.</title>
        <authorList>
            <consortium name="The Broad Institute Genomics Platform"/>
            <consortium name="The Broad Institute Genome Sequencing Center for Infectious Disease"/>
            <person name="Wu L."/>
            <person name="Ma J."/>
        </authorList>
    </citation>
    <scope>NUCLEOTIDE SEQUENCE [LARGE SCALE GENOMIC DNA]</scope>
    <source>
        <strain evidence="2">KCTC 42217</strain>
    </source>
</reference>
<accession>A0ABW4ZHR7</accession>
<evidence type="ECO:0008006" key="3">
    <source>
        <dbReference type="Google" id="ProtNLM"/>
    </source>
</evidence>